<dbReference type="Gene3D" id="3.30.420.10">
    <property type="entry name" value="Ribonuclease H-like superfamily/Ribonuclease H"/>
    <property type="match status" value="1"/>
</dbReference>
<dbReference type="InterPro" id="IPR012337">
    <property type="entry name" value="RNaseH-like_sf"/>
</dbReference>
<dbReference type="InterPro" id="IPR036397">
    <property type="entry name" value="RNaseH_sf"/>
</dbReference>
<organism evidence="3 4">
    <name type="scientific">Pleurodeles waltl</name>
    <name type="common">Iberian ribbed newt</name>
    <dbReference type="NCBI Taxonomy" id="8319"/>
    <lineage>
        <taxon>Eukaryota</taxon>
        <taxon>Metazoa</taxon>
        <taxon>Chordata</taxon>
        <taxon>Craniata</taxon>
        <taxon>Vertebrata</taxon>
        <taxon>Euteleostomi</taxon>
        <taxon>Amphibia</taxon>
        <taxon>Batrachia</taxon>
        <taxon>Caudata</taxon>
        <taxon>Salamandroidea</taxon>
        <taxon>Salamandridae</taxon>
        <taxon>Pleurodelinae</taxon>
        <taxon>Pleurodeles</taxon>
    </lineage>
</organism>
<dbReference type="GO" id="GO:0015074">
    <property type="term" value="P:DNA integration"/>
    <property type="evidence" value="ECO:0007669"/>
    <property type="project" value="InterPro"/>
</dbReference>
<dbReference type="PANTHER" id="PTHR37984:SF15">
    <property type="entry name" value="INTEGRASE CATALYTIC DOMAIN-CONTAINING PROTEIN"/>
    <property type="match status" value="1"/>
</dbReference>
<keyword evidence="4" id="KW-1185">Reference proteome</keyword>
<dbReference type="AlphaFoldDB" id="A0AAV7P0D3"/>
<name>A0AAV7P0D3_PLEWA</name>
<evidence type="ECO:0000256" key="1">
    <source>
        <dbReference type="SAM" id="MobiDB-lite"/>
    </source>
</evidence>
<proteinExistence type="predicted"/>
<reference evidence="3" key="1">
    <citation type="journal article" date="2022" name="bioRxiv">
        <title>Sequencing and chromosome-scale assembly of the giantPleurodeles waltlgenome.</title>
        <authorList>
            <person name="Brown T."/>
            <person name="Elewa A."/>
            <person name="Iarovenko S."/>
            <person name="Subramanian E."/>
            <person name="Araus A.J."/>
            <person name="Petzold A."/>
            <person name="Susuki M."/>
            <person name="Suzuki K.-i.T."/>
            <person name="Hayashi T."/>
            <person name="Toyoda A."/>
            <person name="Oliveira C."/>
            <person name="Osipova E."/>
            <person name="Leigh N.D."/>
            <person name="Simon A."/>
            <person name="Yun M.H."/>
        </authorList>
    </citation>
    <scope>NUCLEOTIDE SEQUENCE</scope>
    <source>
        <strain evidence="3">20211129_DDA</strain>
        <tissue evidence="3">Liver</tissue>
    </source>
</reference>
<feature type="domain" description="Integrase catalytic" evidence="2">
    <location>
        <begin position="16"/>
        <end position="182"/>
    </location>
</feature>
<dbReference type="InterPro" id="IPR001584">
    <property type="entry name" value="Integrase_cat-core"/>
</dbReference>
<dbReference type="InterPro" id="IPR050951">
    <property type="entry name" value="Retrovirus_Pol_polyprotein"/>
</dbReference>
<evidence type="ECO:0000313" key="3">
    <source>
        <dbReference type="EMBL" id="KAJ1118595.1"/>
    </source>
</evidence>
<feature type="region of interest" description="Disordered" evidence="1">
    <location>
        <begin position="49"/>
        <end position="80"/>
    </location>
</feature>
<evidence type="ECO:0000259" key="2">
    <source>
        <dbReference type="PROSITE" id="PS50994"/>
    </source>
</evidence>
<dbReference type="Proteomes" id="UP001066276">
    <property type="component" value="Chromosome 8"/>
</dbReference>
<accession>A0AAV7P0D3</accession>
<dbReference type="SUPFAM" id="SSF53098">
    <property type="entry name" value="Ribonuclease H-like"/>
    <property type="match status" value="1"/>
</dbReference>
<gene>
    <name evidence="3" type="ORF">NDU88_006786</name>
</gene>
<dbReference type="PROSITE" id="PS50994">
    <property type="entry name" value="INTEGRASE"/>
    <property type="match status" value="1"/>
</dbReference>
<comment type="caution">
    <text evidence="3">The sequence shown here is derived from an EMBL/GenBank/DDBJ whole genome shotgun (WGS) entry which is preliminary data.</text>
</comment>
<dbReference type="GO" id="GO:0003676">
    <property type="term" value="F:nucleic acid binding"/>
    <property type="evidence" value="ECO:0007669"/>
    <property type="project" value="InterPro"/>
</dbReference>
<dbReference type="PANTHER" id="PTHR37984">
    <property type="entry name" value="PROTEIN CBG26694"/>
    <property type="match status" value="1"/>
</dbReference>
<sequence>MIPSLGEDLILGTDYANFTPLLEKACQEDITSTRWEEAPYGTAKVEEIPLRKKLSRKQKREQRQEYHATPTPDSHKPSPRAATVLTTVGSFRQAQREDPTLKNAWQQALRPDGRSLRTSVYHPQTDGLVERYNKTIKTLLRKVISKVGKDWERKLPLVLYAIRTHVQASTGHSPFELLFERQPLTLLEMLAEQLEESEEEVKDILTYTKELKEGLHTVWEEAHTALRDAQNKQKRL</sequence>
<protein>
    <recommendedName>
        <fullName evidence="2">Integrase catalytic domain-containing protein</fullName>
    </recommendedName>
</protein>
<evidence type="ECO:0000313" key="4">
    <source>
        <dbReference type="Proteomes" id="UP001066276"/>
    </source>
</evidence>
<feature type="compositionally biased region" description="Basic residues" evidence="1">
    <location>
        <begin position="51"/>
        <end position="60"/>
    </location>
</feature>
<dbReference type="EMBL" id="JANPWB010000012">
    <property type="protein sequence ID" value="KAJ1118595.1"/>
    <property type="molecule type" value="Genomic_DNA"/>
</dbReference>